<evidence type="ECO:0000313" key="1">
    <source>
        <dbReference type="EMBL" id="ALC83414.1"/>
    </source>
</evidence>
<protein>
    <submittedName>
        <fullName evidence="1">Uncharacterized protein</fullName>
    </submittedName>
</protein>
<dbReference type="PATRIC" id="fig|1441095.3.peg.4212"/>
<dbReference type="AlphaFoldDB" id="A0A0M5JH92"/>
<dbReference type="EMBL" id="CP012600">
    <property type="protein sequence ID" value="ALC83414.1"/>
    <property type="molecule type" value="Genomic_DNA"/>
</dbReference>
<proteinExistence type="predicted"/>
<gene>
    <name evidence="1" type="ORF">AM592_19085</name>
</gene>
<reference evidence="1 2" key="2">
    <citation type="journal article" date="2016" name="Int. J. Syst. Evol. Microbiol.">
        <title>Bacillus gobiensis sp. nov., isolated from a soil sample.</title>
        <authorList>
            <person name="Liu B."/>
            <person name="Liu G.H."/>
            <person name="Cetin S."/>
            <person name="Schumann P."/>
            <person name="Pan Z.Z."/>
            <person name="Chen Q.Q."/>
        </authorList>
    </citation>
    <scope>NUCLEOTIDE SEQUENCE [LARGE SCALE GENOMIC DNA]</scope>
    <source>
        <strain evidence="1 2">FJAT-4402</strain>
    </source>
</reference>
<organism evidence="1 2">
    <name type="scientific">Bacillus gobiensis</name>
    <dbReference type="NCBI Taxonomy" id="1441095"/>
    <lineage>
        <taxon>Bacteria</taxon>
        <taxon>Bacillati</taxon>
        <taxon>Bacillota</taxon>
        <taxon>Bacilli</taxon>
        <taxon>Bacillales</taxon>
        <taxon>Bacillaceae</taxon>
        <taxon>Bacillus</taxon>
    </lineage>
</organism>
<evidence type="ECO:0000313" key="2">
    <source>
        <dbReference type="Proteomes" id="UP000067625"/>
    </source>
</evidence>
<dbReference type="OrthoDB" id="2959244at2"/>
<keyword evidence="2" id="KW-1185">Reference proteome</keyword>
<name>A0A0M5JH92_9BACI</name>
<accession>A0A0M5JH92</accession>
<dbReference type="Proteomes" id="UP000067625">
    <property type="component" value="Chromosome"/>
</dbReference>
<dbReference type="RefSeq" id="WP_053605257.1">
    <property type="nucleotide sequence ID" value="NZ_CP012600.1"/>
</dbReference>
<sequence>MKNYRLAIGKREIVWGKQLDVRPTAGQTVVTKQPNERYDWNLPSGVYRAQDIVRELDALLEAVLVQLGGAADAEALLANLEANLAITGRESDLPLGEMAQHNRAGEELSRQAQLIGEGLVRWARVFNSQKRAAEAFGNSTLRSLSFRSHCDNHLWTHKVSSLLMGPAGGPGVMQLFNEYLHQIILLRDALLPFDNWEEVPIEVEESHGKGLRFVERSRSEFLAKLLGKKMTHKTIVQYAQSVLSPELDRVGYGFQYRLGTVLPGSLGAELASAPRYLLRWHPVLLVPDGTADGDPSLVAFDYEFPDYYAAPRSRVAGGDSVNALTEVPLPVTSDIREAQLVPVGQSNRVVVQYRLQINGDVYVVDLGQAFRGHRFMYRPAAASDSTSPFQVRVHHPSHILGLEGLVTDEEDTHLIPTAGNPLLEWALLGKLYPENVVVLEGADKEKMAAARNAGKGFGTKFLIV</sequence>
<reference evidence="2" key="1">
    <citation type="submission" date="2015-08" db="EMBL/GenBank/DDBJ databases">
        <title>Genome sequencing project for genomic taxonomy and phylogenomics of Bacillus-like bacteria.</title>
        <authorList>
            <person name="Liu B."/>
            <person name="Wang J."/>
            <person name="Zhu Y."/>
            <person name="Liu G."/>
            <person name="Chen Q."/>
            <person name="Chen Z."/>
            <person name="Lan J."/>
            <person name="Che J."/>
            <person name="Ge C."/>
            <person name="Shi H."/>
            <person name="Pan Z."/>
            <person name="Liu X."/>
        </authorList>
    </citation>
    <scope>NUCLEOTIDE SEQUENCE [LARGE SCALE GENOMIC DNA]</scope>
    <source>
        <strain evidence="2">FJAT-4402</strain>
    </source>
</reference>
<dbReference type="STRING" id="1441095.AM592_19085"/>